<dbReference type="EMBL" id="GBRH01278208">
    <property type="protein sequence ID" value="JAD19687.1"/>
    <property type="molecule type" value="Transcribed_RNA"/>
</dbReference>
<protein>
    <submittedName>
        <fullName evidence="1">Uncharacterized protein</fullName>
    </submittedName>
</protein>
<proteinExistence type="predicted"/>
<dbReference type="AlphaFoldDB" id="A0A0A8Y7M4"/>
<sequence>MKRCLSPSNTITGSELINSWIPWSDYRQDNQRQILSRMWHFIAQVTSPY</sequence>
<name>A0A0A8Y7M4_ARUDO</name>
<evidence type="ECO:0000313" key="1">
    <source>
        <dbReference type="EMBL" id="JAD19687.1"/>
    </source>
</evidence>
<reference evidence="1" key="2">
    <citation type="journal article" date="2015" name="Data Brief">
        <title>Shoot transcriptome of the giant reed, Arundo donax.</title>
        <authorList>
            <person name="Barrero R.A."/>
            <person name="Guerrero F.D."/>
            <person name="Moolhuijzen P."/>
            <person name="Goolsby J.A."/>
            <person name="Tidwell J."/>
            <person name="Bellgard S.E."/>
            <person name="Bellgard M.I."/>
        </authorList>
    </citation>
    <scope>NUCLEOTIDE SEQUENCE</scope>
    <source>
        <tissue evidence="1">Shoot tissue taken approximately 20 cm above the soil surface</tissue>
    </source>
</reference>
<accession>A0A0A8Y7M4</accession>
<organism evidence="1">
    <name type="scientific">Arundo donax</name>
    <name type="common">Giant reed</name>
    <name type="synonym">Donax arundinaceus</name>
    <dbReference type="NCBI Taxonomy" id="35708"/>
    <lineage>
        <taxon>Eukaryota</taxon>
        <taxon>Viridiplantae</taxon>
        <taxon>Streptophyta</taxon>
        <taxon>Embryophyta</taxon>
        <taxon>Tracheophyta</taxon>
        <taxon>Spermatophyta</taxon>
        <taxon>Magnoliopsida</taxon>
        <taxon>Liliopsida</taxon>
        <taxon>Poales</taxon>
        <taxon>Poaceae</taxon>
        <taxon>PACMAD clade</taxon>
        <taxon>Arundinoideae</taxon>
        <taxon>Arundineae</taxon>
        <taxon>Arundo</taxon>
    </lineage>
</organism>
<reference evidence="1" key="1">
    <citation type="submission" date="2014-09" db="EMBL/GenBank/DDBJ databases">
        <authorList>
            <person name="Magalhaes I.L.F."/>
            <person name="Oliveira U."/>
            <person name="Santos F.R."/>
            <person name="Vidigal T.H.D.A."/>
            <person name="Brescovit A.D."/>
            <person name="Santos A.J."/>
        </authorList>
    </citation>
    <scope>NUCLEOTIDE SEQUENCE</scope>
    <source>
        <tissue evidence="1">Shoot tissue taken approximately 20 cm above the soil surface</tissue>
    </source>
</reference>